<sequence length="71" mass="8158">MRPATHRRLRRLAIAVAAVFCGSTAITFYAAGHIRVLTGHSYLDLWRAERRRASPRWIPVRRYDPSQGTHS</sequence>
<evidence type="ECO:0000313" key="3">
    <source>
        <dbReference type="Proteomes" id="UP001501442"/>
    </source>
</evidence>
<dbReference type="RefSeq" id="WP_345432143.1">
    <property type="nucleotide sequence ID" value="NZ_BAABHK010000004.1"/>
</dbReference>
<keyword evidence="1" id="KW-0812">Transmembrane</keyword>
<dbReference type="EMBL" id="BAABHK010000004">
    <property type="protein sequence ID" value="GAA4627005.1"/>
    <property type="molecule type" value="Genomic_DNA"/>
</dbReference>
<name>A0ABP8UCP1_9ACTN</name>
<gene>
    <name evidence="2" type="ORF">GCM10023196_037530</name>
</gene>
<comment type="caution">
    <text evidence="2">The sequence shown here is derived from an EMBL/GenBank/DDBJ whole genome shotgun (WGS) entry which is preliminary data.</text>
</comment>
<keyword evidence="1" id="KW-0472">Membrane</keyword>
<reference evidence="3" key="1">
    <citation type="journal article" date="2019" name="Int. J. Syst. Evol. Microbiol.">
        <title>The Global Catalogue of Microorganisms (GCM) 10K type strain sequencing project: providing services to taxonomists for standard genome sequencing and annotation.</title>
        <authorList>
            <consortium name="The Broad Institute Genomics Platform"/>
            <consortium name="The Broad Institute Genome Sequencing Center for Infectious Disease"/>
            <person name="Wu L."/>
            <person name="Ma J."/>
        </authorList>
    </citation>
    <scope>NUCLEOTIDE SEQUENCE [LARGE SCALE GENOMIC DNA]</scope>
    <source>
        <strain evidence="3">JCM 17939</strain>
    </source>
</reference>
<organism evidence="2 3">
    <name type="scientific">Actinoallomurus vinaceus</name>
    <dbReference type="NCBI Taxonomy" id="1080074"/>
    <lineage>
        <taxon>Bacteria</taxon>
        <taxon>Bacillati</taxon>
        <taxon>Actinomycetota</taxon>
        <taxon>Actinomycetes</taxon>
        <taxon>Streptosporangiales</taxon>
        <taxon>Thermomonosporaceae</taxon>
        <taxon>Actinoallomurus</taxon>
    </lineage>
</organism>
<dbReference type="Proteomes" id="UP001501442">
    <property type="component" value="Unassembled WGS sequence"/>
</dbReference>
<keyword evidence="1" id="KW-1133">Transmembrane helix</keyword>
<keyword evidence="3" id="KW-1185">Reference proteome</keyword>
<accession>A0ABP8UCP1</accession>
<feature type="transmembrane region" description="Helical" evidence="1">
    <location>
        <begin position="12"/>
        <end position="31"/>
    </location>
</feature>
<evidence type="ECO:0000313" key="2">
    <source>
        <dbReference type="EMBL" id="GAA4627005.1"/>
    </source>
</evidence>
<evidence type="ECO:0000256" key="1">
    <source>
        <dbReference type="SAM" id="Phobius"/>
    </source>
</evidence>
<protein>
    <submittedName>
        <fullName evidence="2">Uncharacterized protein</fullName>
    </submittedName>
</protein>
<proteinExistence type="predicted"/>